<keyword evidence="1" id="KW-0812">Transmembrane</keyword>
<evidence type="ECO:0000256" key="1">
    <source>
        <dbReference type="SAM" id="Phobius"/>
    </source>
</evidence>
<dbReference type="AlphaFoldDB" id="A0A1I5U7M7"/>
<dbReference type="EMBL" id="FOXI01000012">
    <property type="protein sequence ID" value="SFP91254.1"/>
    <property type="molecule type" value="Genomic_DNA"/>
</dbReference>
<feature type="transmembrane region" description="Helical" evidence="1">
    <location>
        <begin position="18"/>
        <end position="39"/>
    </location>
</feature>
<feature type="transmembrane region" description="Helical" evidence="1">
    <location>
        <begin position="51"/>
        <end position="79"/>
    </location>
</feature>
<evidence type="ECO:0000313" key="3">
    <source>
        <dbReference type="Proteomes" id="UP000183769"/>
    </source>
</evidence>
<gene>
    <name evidence="2" type="ORF">SAMN05216277_1122</name>
</gene>
<sequence length="80" mass="7973">MSTATPPRHNRRSTGATLAFTLVVASFAFGTLGGVIALFEGLSFGAEASLTILPLAVVAPVGGVIGVVFFSPLAVLLAAS</sequence>
<protein>
    <submittedName>
        <fullName evidence="2">Uncharacterized protein</fullName>
    </submittedName>
</protein>
<proteinExistence type="predicted"/>
<keyword evidence="3" id="KW-1185">Reference proteome</keyword>
<evidence type="ECO:0000313" key="2">
    <source>
        <dbReference type="EMBL" id="SFP91254.1"/>
    </source>
</evidence>
<keyword evidence="1" id="KW-0472">Membrane</keyword>
<name>A0A1I5U7M7_9EURY</name>
<reference evidence="3" key="1">
    <citation type="submission" date="2016-10" db="EMBL/GenBank/DDBJ databases">
        <authorList>
            <person name="Varghese N."/>
            <person name="Submissions S."/>
        </authorList>
    </citation>
    <scope>NUCLEOTIDE SEQUENCE [LARGE SCALE GENOMIC DNA]</scope>
    <source>
        <strain evidence="3">CGMCC 1.10329</strain>
    </source>
</reference>
<dbReference type="RefSeq" id="WP_074879242.1">
    <property type="nucleotide sequence ID" value="NZ_FOXI01000012.1"/>
</dbReference>
<dbReference type="Proteomes" id="UP000183769">
    <property type="component" value="Unassembled WGS sequence"/>
</dbReference>
<organism evidence="2 3">
    <name type="scientific">Halolamina pelagica</name>
    <dbReference type="NCBI Taxonomy" id="699431"/>
    <lineage>
        <taxon>Archaea</taxon>
        <taxon>Methanobacteriati</taxon>
        <taxon>Methanobacteriota</taxon>
        <taxon>Stenosarchaea group</taxon>
        <taxon>Halobacteria</taxon>
        <taxon>Halobacteriales</taxon>
        <taxon>Haloferacaceae</taxon>
    </lineage>
</organism>
<keyword evidence="1" id="KW-1133">Transmembrane helix</keyword>
<accession>A0A1I5U7M7</accession>